<dbReference type="Proteomes" id="UP001054945">
    <property type="component" value="Unassembled WGS sequence"/>
</dbReference>
<evidence type="ECO:0000313" key="2">
    <source>
        <dbReference type="Proteomes" id="UP001054945"/>
    </source>
</evidence>
<sequence length="144" mass="16456">MDIYKVPRVSTCTRCRRSPVSKSACIFHSTAPTEVERGLCSPSPPSQFTVVVTDRRYTCFPRLRWMSKLLHALYGRIFTTLGITLHDRCPKFAEIFSSDDRPFAALCSNTLMQLVEEIVQHCDEMAIPCHPSTPSPLHSRYRLH</sequence>
<keyword evidence="2" id="KW-1185">Reference proteome</keyword>
<dbReference type="AlphaFoldDB" id="A0AAV4QCF3"/>
<dbReference type="EMBL" id="BPLR01005911">
    <property type="protein sequence ID" value="GIY05982.1"/>
    <property type="molecule type" value="Genomic_DNA"/>
</dbReference>
<name>A0AAV4QCF3_CAEEX</name>
<organism evidence="1 2">
    <name type="scientific">Caerostris extrusa</name>
    <name type="common">Bark spider</name>
    <name type="synonym">Caerostris bankana</name>
    <dbReference type="NCBI Taxonomy" id="172846"/>
    <lineage>
        <taxon>Eukaryota</taxon>
        <taxon>Metazoa</taxon>
        <taxon>Ecdysozoa</taxon>
        <taxon>Arthropoda</taxon>
        <taxon>Chelicerata</taxon>
        <taxon>Arachnida</taxon>
        <taxon>Araneae</taxon>
        <taxon>Araneomorphae</taxon>
        <taxon>Entelegynae</taxon>
        <taxon>Araneoidea</taxon>
        <taxon>Araneidae</taxon>
        <taxon>Caerostris</taxon>
    </lineage>
</organism>
<gene>
    <name evidence="1" type="ORF">CEXT_341111</name>
</gene>
<accession>A0AAV4QCF3</accession>
<proteinExistence type="predicted"/>
<evidence type="ECO:0000313" key="1">
    <source>
        <dbReference type="EMBL" id="GIY05982.1"/>
    </source>
</evidence>
<reference evidence="1 2" key="1">
    <citation type="submission" date="2021-06" db="EMBL/GenBank/DDBJ databases">
        <title>Caerostris extrusa draft genome.</title>
        <authorList>
            <person name="Kono N."/>
            <person name="Arakawa K."/>
        </authorList>
    </citation>
    <scope>NUCLEOTIDE SEQUENCE [LARGE SCALE GENOMIC DNA]</scope>
</reference>
<comment type="caution">
    <text evidence="1">The sequence shown here is derived from an EMBL/GenBank/DDBJ whole genome shotgun (WGS) entry which is preliminary data.</text>
</comment>
<protein>
    <submittedName>
        <fullName evidence="1">Uncharacterized protein</fullName>
    </submittedName>
</protein>